<dbReference type="GO" id="GO:0043596">
    <property type="term" value="C:nuclear replication fork"/>
    <property type="evidence" value="ECO:0007669"/>
    <property type="project" value="TreeGrafter"/>
</dbReference>
<dbReference type="OrthoDB" id="8193282at2759"/>
<dbReference type="GO" id="GO:0000724">
    <property type="term" value="P:double-strand break repair via homologous recombination"/>
    <property type="evidence" value="ECO:0007669"/>
    <property type="project" value="InterPro"/>
</dbReference>
<dbReference type="Pfam" id="PF14910">
    <property type="entry name" value="MMS22L_N"/>
    <property type="match status" value="1"/>
</dbReference>
<reference evidence="3" key="2">
    <citation type="submission" date="2017-12" db="EMBL/GenBank/DDBJ databases">
        <title>Genome sequence of the Bar-tailed Godwit (Limosa lapponica baueri).</title>
        <authorList>
            <person name="Lima N.C.B."/>
            <person name="Parody-Merino A.M."/>
            <person name="Battley P.F."/>
            <person name="Fidler A.E."/>
            <person name="Prosdocimi F."/>
        </authorList>
    </citation>
    <scope>NUCLEOTIDE SEQUENCE [LARGE SCALE GENOMIC DNA]</scope>
</reference>
<gene>
    <name evidence="2" type="ORF">llap_19415</name>
</gene>
<keyword evidence="3" id="KW-1185">Reference proteome</keyword>
<name>A0A2I0T8Z0_LIMLA</name>
<dbReference type="EMBL" id="KZ515032">
    <property type="protein sequence ID" value="PKU30281.1"/>
    <property type="molecule type" value="Genomic_DNA"/>
</dbReference>
<proteinExistence type="predicted"/>
<evidence type="ECO:0000313" key="2">
    <source>
        <dbReference type="EMBL" id="PKU30281.1"/>
    </source>
</evidence>
<dbReference type="PANTHER" id="PTHR28547:SF1">
    <property type="entry name" value="PROTEIN MMS22-LIKE"/>
    <property type="match status" value="1"/>
</dbReference>
<dbReference type="InterPro" id="IPR029425">
    <property type="entry name" value="MMS22L_N"/>
</dbReference>
<evidence type="ECO:0000259" key="1">
    <source>
        <dbReference type="Pfam" id="PF14910"/>
    </source>
</evidence>
<protein>
    <recommendedName>
        <fullName evidence="1">Protein MMS22-like N-terminal domain-containing protein</fullName>
    </recommendedName>
</protein>
<accession>A0A2I0T8Z0</accession>
<dbReference type="AlphaFoldDB" id="A0A2I0T8Z0"/>
<feature type="domain" description="Protein MMS22-like N-terminal" evidence="1">
    <location>
        <begin position="4"/>
        <end position="93"/>
    </location>
</feature>
<organism evidence="2 3">
    <name type="scientific">Limosa lapponica baueri</name>
    <dbReference type="NCBI Taxonomy" id="1758121"/>
    <lineage>
        <taxon>Eukaryota</taxon>
        <taxon>Metazoa</taxon>
        <taxon>Chordata</taxon>
        <taxon>Craniata</taxon>
        <taxon>Vertebrata</taxon>
        <taxon>Euteleostomi</taxon>
        <taxon>Archelosauria</taxon>
        <taxon>Archosauria</taxon>
        <taxon>Dinosauria</taxon>
        <taxon>Saurischia</taxon>
        <taxon>Theropoda</taxon>
        <taxon>Coelurosauria</taxon>
        <taxon>Aves</taxon>
        <taxon>Neognathae</taxon>
        <taxon>Neoaves</taxon>
        <taxon>Charadriiformes</taxon>
        <taxon>Scolopacidae</taxon>
        <taxon>Limosa</taxon>
    </lineage>
</organism>
<dbReference type="PANTHER" id="PTHR28547">
    <property type="entry name" value="PROTEIN MMS22-LIKE"/>
    <property type="match status" value="1"/>
</dbReference>
<dbReference type="Proteomes" id="UP000233556">
    <property type="component" value="Unassembled WGS sequence"/>
</dbReference>
<dbReference type="GO" id="GO:0031297">
    <property type="term" value="P:replication fork processing"/>
    <property type="evidence" value="ECO:0007669"/>
    <property type="project" value="InterPro"/>
</dbReference>
<dbReference type="InterPro" id="IPR042320">
    <property type="entry name" value="MMS22-like"/>
</dbReference>
<evidence type="ECO:0000313" key="3">
    <source>
        <dbReference type="Proteomes" id="UP000233556"/>
    </source>
</evidence>
<reference evidence="3" key="1">
    <citation type="submission" date="2017-11" db="EMBL/GenBank/DDBJ databases">
        <authorList>
            <person name="Lima N.C."/>
            <person name="Parody-Merino A.M."/>
            <person name="Battley P.F."/>
            <person name="Fidler A.E."/>
            <person name="Prosdocimi F."/>
        </authorList>
    </citation>
    <scope>NUCLEOTIDE SEQUENCE [LARGE SCALE GENOMIC DNA]</scope>
</reference>
<sequence length="113" mass="13024">MAEGQAANLHSEAESIRHQCIEFLHYVKVFIFRYVEPPKLENDGMLHPYEELEAQLPSVLVEELHALTMHIGHLCELPSSVLAAFTIQHQAKVDVFYNFNFFCVAVHIQLDKF</sequence>